<dbReference type="RefSeq" id="XP_016223750.1">
    <property type="nucleotide sequence ID" value="XM_016371457.1"/>
</dbReference>
<dbReference type="OrthoDB" id="2336090at2759"/>
<feature type="region of interest" description="Disordered" evidence="2">
    <location>
        <begin position="298"/>
        <end position="349"/>
    </location>
</feature>
<dbReference type="GO" id="GO:0016787">
    <property type="term" value="F:hydrolase activity"/>
    <property type="evidence" value="ECO:0007669"/>
    <property type="project" value="UniProtKB-KW"/>
</dbReference>
<feature type="domain" description="Alpha/beta hydrolase fold-3" evidence="3">
    <location>
        <begin position="147"/>
        <end position="260"/>
    </location>
</feature>
<dbReference type="PANTHER" id="PTHR48081:SF19">
    <property type="entry name" value="AB HYDROLASE SUPERFAMILY PROTEIN C4A8.06C"/>
    <property type="match status" value="1"/>
</dbReference>
<organism evidence="4 5">
    <name type="scientific">Exophiala mesophila</name>
    <name type="common">Black yeast-like fungus</name>
    <dbReference type="NCBI Taxonomy" id="212818"/>
    <lineage>
        <taxon>Eukaryota</taxon>
        <taxon>Fungi</taxon>
        <taxon>Dikarya</taxon>
        <taxon>Ascomycota</taxon>
        <taxon>Pezizomycotina</taxon>
        <taxon>Eurotiomycetes</taxon>
        <taxon>Chaetothyriomycetidae</taxon>
        <taxon>Chaetothyriales</taxon>
        <taxon>Herpotrichiellaceae</taxon>
        <taxon>Exophiala</taxon>
    </lineage>
</organism>
<dbReference type="STRING" id="212818.A0A0D1XV82"/>
<evidence type="ECO:0000313" key="5">
    <source>
        <dbReference type="Proteomes" id="UP000054302"/>
    </source>
</evidence>
<feature type="region of interest" description="Disordered" evidence="2">
    <location>
        <begin position="989"/>
        <end position="1025"/>
    </location>
</feature>
<dbReference type="HOGENOM" id="CLU_004893_0_0_1"/>
<dbReference type="GeneID" id="27324481"/>
<feature type="region of interest" description="Disordered" evidence="2">
    <location>
        <begin position="668"/>
        <end position="789"/>
    </location>
</feature>
<keyword evidence="1" id="KW-0378">Hydrolase</keyword>
<dbReference type="SUPFAM" id="SSF53474">
    <property type="entry name" value="alpha/beta-Hydrolases"/>
    <property type="match status" value="1"/>
</dbReference>
<dbReference type="EMBL" id="KN847523">
    <property type="protein sequence ID" value="KIV92176.1"/>
    <property type="molecule type" value="Genomic_DNA"/>
</dbReference>
<dbReference type="VEuPathDB" id="FungiDB:PV10_06636"/>
<dbReference type="PANTHER" id="PTHR48081">
    <property type="entry name" value="AB HYDROLASE SUPERFAMILY PROTEIN C4A8.06C"/>
    <property type="match status" value="1"/>
</dbReference>
<feature type="compositionally biased region" description="Basic and acidic residues" evidence="2">
    <location>
        <begin position="510"/>
        <end position="527"/>
    </location>
</feature>
<dbReference type="Gene3D" id="3.40.50.1820">
    <property type="entry name" value="alpha/beta hydrolase"/>
    <property type="match status" value="2"/>
</dbReference>
<feature type="compositionally biased region" description="Basic and acidic residues" evidence="2">
    <location>
        <begin position="668"/>
        <end position="682"/>
    </location>
</feature>
<feature type="compositionally biased region" description="Basic and acidic residues" evidence="2">
    <location>
        <begin position="1004"/>
        <end position="1016"/>
    </location>
</feature>
<evidence type="ECO:0000313" key="4">
    <source>
        <dbReference type="EMBL" id="KIV92176.1"/>
    </source>
</evidence>
<feature type="compositionally biased region" description="Low complexity" evidence="2">
    <location>
        <begin position="728"/>
        <end position="740"/>
    </location>
</feature>
<dbReference type="InterPro" id="IPR029058">
    <property type="entry name" value="AB_hydrolase_fold"/>
</dbReference>
<feature type="compositionally biased region" description="Polar residues" evidence="2">
    <location>
        <begin position="875"/>
        <end position="885"/>
    </location>
</feature>
<dbReference type="InterPro" id="IPR013094">
    <property type="entry name" value="AB_hydrolase_3"/>
</dbReference>
<dbReference type="AlphaFoldDB" id="A0A0D1XV82"/>
<evidence type="ECO:0000256" key="1">
    <source>
        <dbReference type="ARBA" id="ARBA00022801"/>
    </source>
</evidence>
<gene>
    <name evidence="4" type="ORF">PV10_06636</name>
</gene>
<feature type="compositionally biased region" description="Polar residues" evidence="2">
    <location>
        <begin position="683"/>
        <end position="698"/>
    </location>
</feature>
<keyword evidence="5" id="KW-1185">Reference proteome</keyword>
<accession>A0A0D1XV82</accession>
<evidence type="ECO:0000256" key="2">
    <source>
        <dbReference type="SAM" id="MobiDB-lite"/>
    </source>
</evidence>
<protein>
    <recommendedName>
        <fullName evidence="3">Alpha/beta hydrolase fold-3 domain-containing protein</fullName>
    </recommendedName>
</protein>
<sequence length="1025" mass="112414">MPITTVGVGAAVTPTVVKTYIAHYANRKPRHEKPTAHISYDEGLHLIRSFLQYASHHTVEDLQSFTAQWVPNPSWVRTENVAIPTEYITKAADILVQQLGKTGVHEVGGTKWWQWRLKDAPLKAEWVEMKAHYNEQKKKGGKSRRVIMYIHGGAYFFGSVDEHRYQLQRHARKLKARVFAPRYRLAPQFPFPCGLHDCLAAYLYLLSIHDPTEIIFTGDSAGGGMVVSILCMLRDRGLPLPAGAILISPWVDLTHSFPSLVEANDFDYIPPHGFMQKPSLSWPPPTNDERQAILNAAKGTQAKTRTKSAGSGEPPPESSGDQSGIPFPDSASPEIDGDKRDGTGPQFPLTVEIDGQHVTINDQIQMYTTNQLLAHPLVSPVLQPSLGGLPPLLILTGGGEVLRDEQIYLAHKAANPTRYPLGPAYRQTYDPDDHVLHKYRPTPVQLQVWEDLCHVAPTLSFTRPAKYMYRSVAQFGAWALARAQRRAIEIVDDDNISIISSRSVSEDDEAGARDSSNDSLARQKLDPAKSTGNVGRAGDAIPNFENNMIRQRIDRYGRVYPLAEPSDLPALRMNPDDVGTVKPGPVRNWLAAKMTWDSKYASARTKVQRERIRAFVNGEIRPFDKNEHPPPSALAGRRTDQDLYVRKKRKSYGLAMWSMWGSKHDEATLKREEEAVEQEKDQPSTIATLDAPSENTTGLLDGQHDIALPSTPYSPDRSRQSRSRGRGRSTSNRNRAASSSKSMPGGRRRTISVTDTGQTLGLAPSSPCHEAPIEENRESQAELATSSAKPGAVVPPMIVTDAPAEPSPVSPDPSLLSAGFIPRFKTASHLRDDSAGTHVLSDTASVMTGRSAVVPDDASTRAVFSVPGVISADNQVETGTSSEVTADSVRPGSPLAMETKSVLSEDFDESSHGRPGKHTGNDTPRSQMSLERLRGHQQDEGMGRLSPLRSPSTTAVMKMEGVVGIVDDEGQDVENDDVETPKAVSDSNIGILNQIPGGSSGTDTQERPTLYERSDSEFQTAMEKL</sequence>
<dbReference type="Pfam" id="PF07859">
    <property type="entry name" value="Abhydrolase_3"/>
    <property type="match status" value="2"/>
</dbReference>
<dbReference type="InterPro" id="IPR050300">
    <property type="entry name" value="GDXG_lipolytic_enzyme"/>
</dbReference>
<feature type="region of interest" description="Disordered" evidence="2">
    <location>
        <begin position="875"/>
        <end position="894"/>
    </location>
</feature>
<dbReference type="OMA" id="PAHEINE"/>
<evidence type="ECO:0000259" key="3">
    <source>
        <dbReference type="Pfam" id="PF07859"/>
    </source>
</evidence>
<feature type="region of interest" description="Disordered" evidence="2">
    <location>
        <begin position="903"/>
        <end position="927"/>
    </location>
</feature>
<feature type="region of interest" description="Disordered" evidence="2">
    <location>
        <begin position="503"/>
        <end position="541"/>
    </location>
</feature>
<proteinExistence type="predicted"/>
<name>A0A0D1XV82_EXOME</name>
<feature type="domain" description="Alpha/beta hydrolase fold-3" evidence="3">
    <location>
        <begin position="364"/>
        <end position="413"/>
    </location>
</feature>
<reference evidence="4 5" key="1">
    <citation type="submission" date="2015-01" db="EMBL/GenBank/DDBJ databases">
        <title>The Genome Sequence of Exophiala mesophila CBS40295.</title>
        <authorList>
            <consortium name="The Broad Institute Genomics Platform"/>
            <person name="Cuomo C."/>
            <person name="de Hoog S."/>
            <person name="Gorbushina A."/>
            <person name="Stielow B."/>
            <person name="Teixiera M."/>
            <person name="Abouelleil A."/>
            <person name="Chapman S.B."/>
            <person name="Priest M."/>
            <person name="Young S.K."/>
            <person name="Wortman J."/>
            <person name="Nusbaum C."/>
            <person name="Birren B."/>
        </authorList>
    </citation>
    <scope>NUCLEOTIDE SEQUENCE [LARGE SCALE GENOMIC DNA]</scope>
    <source>
        <strain evidence="4 5">CBS 40295</strain>
    </source>
</reference>
<dbReference type="Proteomes" id="UP000054302">
    <property type="component" value="Unassembled WGS sequence"/>
</dbReference>
<feature type="compositionally biased region" description="Basic and acidic residues" evidence="2">
    <location>
        <begin position="771"/>
        <end position="780"/>
    </location>
</feature>